<evidence type="ECO:0000313" key="4">
    <source>
        <dbReference type="Proteomes" id="UP000751614"/>
    </source>
</evidence>
<organism evidence="3 4">
    <name type="scientific">Flagellimonas algicola</name>
    <dbReference type="NCBI Taxonomy" id="2583815"/>
    <lineage>
        <taxon>Bacteria</taxon>
        <taxon>Pseudomonadati</taxon>
        <taxon>Bacteroidota</taxon>
        <taxon>Flavobacteriia</taxon>
        <taxon>Flavobacteriales</taxon>
        <taxon>Flavobacteriaceae</taxon>
        <taxon>Flagellimonas</taxon>
    </lineage>
</organism>
<protein>
    <recommendedName>
        <fullName evidence="2">Fibronectin type-III domain-containing protein</fullName>
    </recommendedName>
</protein>
<dbReference type="PROSITE" id="PS50853">
    <property type="entry name" value="FN3"/>
    <property type="match status" value="1"/>
</dbReference>
<keyword evidence="1" id="KW-0732">Signal</keyword>
<dbReference type="EMBL" id="VCNI01000001">
    <property type="protein sequence ID" value="TMU56370.1"/>
    <property type="molecule type" value="Genomic_DNA"/>
</dbReference>
<accession>A0ABY2WN15</accession>
<dbReference type="InterPro" id="IPR013783">
    <property type="entry name" value="Ig-like_fold"/>
</dbReference>
<evidence type="ECO:0000313" key="3">
    <source>
        <dbReference type="EMBL" id="TMU56370.1"/>
    </source>
</evidence>
<proteinExistence type="predicted"/>
<gene>
    <name evidence="3" type="ORF">FGG15_02180</name>
</gene>
<dbReference type="SUPFAM" id="SSF49265">
    <property type="entry name" value="Fibronectin type III"/>
    <property type="match status" value="1"/>
</dbReference>
<dbReference type="PROSITE" id="PS51257">
    <property type="entry name" value="PROKAR_LIPOPROTEIN"/>
    <property type="match status" value="1"/>
</dbReference>
<dbReference type="RefSeq" id="WP_138832749.1">
    <property type="nucleotide sequence ID" value="NZ_VCNI01000001.1"/>
</dbReference>
<name>A0ABY2WN15_9FLAO</name>
<reference evidence="3 4" key="1">
    <citation type="submission" date="2019-05" db="EMBL/GenBank/DDBJ databases">
        <title>Flagellimonas sp. AsT0115, sp. nov., isolated from a marine red algae, Asparagopsis taxiformis.</title>
        <authorList>
            <person name="Kim J."/>
            <person name="Jeong S.E."/>
            <person name="Jeon C.O."/>
        </authorList>
    </citation>
    <scope>NUCLEOTIDE SEQUENCE [LARGE SCALE GENOMIC DNA]</scope>
    <source>
        <strain evidence="3 4">AsT0115</strain>
    </source>
</reference>
<evidence type="ECO:0000256" key="1">
    <source>
        <dbReference type="SAM" id="SignalP"/>
    </source>
</evidence>
<comment type="caution">
    <text evidence="3">The sequence shown here is derived from an EMBL/GenBank/DDBJ whole genome shotgun (WGS) entry which is preliminary data.</text>
</comment>
<sequence length="179" mass="19055">MIKNLSTLLLVLLFISCSSSGTDDNEQTMFDLPTVSTGTVKNISENSATVDGNVTSDGGSNINEKGVVWGQSQNPTIADNQKKAQPGTGQFSIELTELGSNTTYFVRAYAINSEGTAYGIQQQFTTLEVEPTQKIHEGDIVLNSQNEVESFGNQGYTEINGSLTINTANASSGIDDLST</sequence>
<feature type="signal peptide" evidence="1">
    <location>
        <begin position="1"/>
        <end position="21"/>
    </location>
</feature>
<dbReference type="Gene3D" id="2.60.40.10">
    <property type="entry name" value="Immunoglobulins"/>
    <property type="match status" value="1"/>
</dbReference>
<dbReference type="Proteomes" id="UP000751614">
    <property type="component" value="Unassembled WGS sequence"/>
</dbReference>
<dbReference type="InterPro" id="IPR036116">
    <property type="entry name" value="FN3_sf"/>
</dbReference>
<feature type="chain" id="PRO_5045464176" description="Fibronectin type-III domain-containing protein" evidence="1">
    <location>
        <begin position="22"/>
        <end position="179"/>
    </location>
</feature>
<dbReference type="InterPro" id="IPR003961">
    <property type="entry name" value="FN3_dom"/>
</dbReference>
<feature type="domain" description="Fibronectin type-III" evidence="2">
    <location>
        <begin position="34"/>
        <end position="132"/>
    </location>
</feature>
<keyword evidence="4" id="KW-1185">Reference proteome</keyword>
<evidence type="ECO:0000259" key="2">
    <source>
        <dbReference type="PROSITE" id="PS50853"/>
    </source>
</evidence>